<gene>
    <name evidence="9" type="ORF">FDK13_23825</name>
</gene>
<organism evidence="9 10">
    <name type="scientific">Dyadobacter frigoris</name>
    <dbReference type="NCBI Taxonomy" id="2576211"/>
    <lineage>
        <taxon>Bacteria</taxon>
        <taxon>Pseudomonadati</taxon>
        <taxon>Bacteroidota</taxon>
        <taxon>Cytophagia</taxon>
        <taxon>Cytophagales</taxon>
        <taxon>Spirosomataceae</taxon>
        <taxon>Dyadobacter</taxon>
    </lineage>
</organism>
<protein>
    <submittedName>
        <fullName evidence="9">Insulinase family protein</fullName>
    </submittedName>
</protein>
<keyword evidence="4" id="KW-0862">Zinc</keyword>
<keyword evidence="6" id="KW-0732">Signal</keyword>
<evidence type="ECO:0000313" key="10">
    <source>
        <dbReference type="Proteomes" id="UP000304900"/>
    </source>
</evidence>
<dbReference type="PANTHER" id="PTHR43690:SF17">
    <property type="entry name" value="PROTEIN YHJJ"/>
    <property type="match status" value="1"/>
</dbReference>
<sequence>MNKFSLICFALLTALSAGAQDRQPSNIHLTKLPNGLEVLVLEDNSVPLVTVEIAVKNGSFTESPEYNGLSHLYEHMFFKANKDIPSQEKYLERVQELGISFNGTTGTERVNYFFTLGSDEVTEGLQFLNSAIRYPLFLEKEMKNENPVVDGEFQRAESSPFFPLFNKFDHKMWGDLYSRKNVIGDHNIILTCTPEKMNVIKDKYYYPNNSILVVAGNVKNDDILKKVTAIFGDWKAADFDPIQKWPIPEIKPLNPADSLSFVVTSPNARVPALEIAWHGPDTRNDIKNTLVADVFSFILSQKNSKFQKSLVDQGYALNLSINYLTQKYVGPIQLFMIPNPAKFEESFKVLKQQIDQFDAPDYYTDEQIETAKIKLANGEKYSSEVTSEYIHTLTFWWASASLPYYFNYVNEINKITRADLNAYVQKYIKGKPCVKGLLLNAEQQKTLNVKNVDALFN</sequence>
<dbReference type="OrthoDB" id="9811314at2"/>
<evidence type="ECO:0000259" key="7">
    <source>
        <dbReference type="Pfam" id="PF00675"/>
    </source>
</evidence>
<feature type="signal peptide" evidence="6">
    <location>
        <begin position="1"/>
        <end position="19"/>
    </location>
</feature>
<keyword evidence="3" id="KW-0378">Hydrolase</keyword>
<evidence type="ECO:0000256" key="4">
    <source>
        <dbReference type="ARBA" id="ARBA00022833"/>
    </source>
</evidence>
<name>A0A4U6CZY6_9BACT</name>
<feature type="domain" description="Peptidase M16 N-terminal" evidence="7">
    <location>
        <begin position="40"/>
        <end position="160"/>
    </location>
</feature>
<dbReference type="GO" id="GO:0046872">
    <property type="term" value="F:metal ion binding"/>
    <property type="evidence" value="ECO:0007669"/>
    <property type="project" value="InterPro"/>
</dbReference>
<dbReference type="Pfam" id="PF05193">
    <property type="entry name" value="Peptidase_M16_C"/>
    <property type="match status" value="1"/>
</dbReference>
<keyword evidence="2" id="KW-0645">Protease</keyword>
<dbReference type="AlphaFoldDB" id="A0A4U6CZY6"/>
<evidence type="ECO:0000256" key="5">
    <source>
        <dbReference type="ARBA" id="ARBA00023049"/>
    </source>
</evidence>
<proteinExistence type="inferred from homology"/>
<dbReference type="GO" id="GO:0008237">
    <property type="term" value="F:metallopeptidase activity"/>
    <property type="evidence" value="ECO:0007669"/>
    <property type="project" value="UniProtKB-KW"/>
</dbReference>
<dbReference type="InterPro" id="IPR011765">
    <property type="entry name" value="Pept_M16_N"/>
</dbReference>
<accession>A0A4U6CZY6</accession>
<dbReference type="Pfam" id="PF00675">
    <property type="entry name" value="Peptidase_M16"/>
    <property type="match status" value="1"/>
</dbReference>
<dbReference type="InterPro" id="IPR050626">
    <property type="entry name" value="Peptidase_M16"/>
</dbReference>
<evidence type="ECO:0000256" key="6">
    <source>
        <dbReference type="SAM" id="SignalP"/>
    </source>
</evidence>
<dbReference type="GO" id="GO:0006508">
    <property type="term" value="P:proteolysis"/>
    <property type="evidence" value="ECO:0007669"/>
    <property type="project" value="UniProtKB-KW"/>
</dbReference>
<keyword evidence="5" id="KW-0482">Metalloprotease</keyword>
<evidence type="ECO:0000256" key="3">
    <source>
        <dbReference type="ARBA" id="ARBA00022801"/>
    </source>
</evidence>
<dbReference type="InterPro" id="IPR011249">
    <property type="entry name" value="Metalloenz_LuxS/M16"/>
</dbReference>
<evidence type="ECO:0000256" key="1">
    <source>
        <dbReference type="ARBA" id="ARBA00007261"/>
    </source>
</evidence>
<feature type="domain" description="Peptidase M16 C-terminal" evidence="8">
    <location>
        <begin position="193"/>
        <end position="374"/>
    </location>
</feature>
<dbReference type="RefSeq" id="WP_137342518.1">
    <property type="nucleotide sequence ID" value="NZ_SZVO01000012.1"/>
</dbReference>
<dbReference type="Proteomes" id="UP000304900">
    <property type="component" value="Unassembled WGS sequence"/>
</dbReference>
<evidence type="ECO:0000259" key="8">
    <source>
        <dbReference type="Pfam" id="PF05193"/>
    </source>
</evidence>
<dbReference type="EMBL" id="SZVO01000012">
    <property type="protein sequence ID" value="TKT89381.1"/>
    <property type="molecule type" value="Genomic_DNA"/>
</dbReference>
<evidence type="ECO:0000313" key="9">
    <source>
        <dbReference type="EMBL" id="TKT89381.1"/>
    </source>
</evidence>
<evidence type="ECO:0000256" key="2">
    <source>
        <dbReference type="ARBA" id="ARBA00022670"/>
    </source>
</evidence>
<feature type="chain" id="PRO_5020946368" evidence="6">
    <location>
        <begin position="20"/>
        <end position="457"/>
    </location>
</feature>
<comment type="caution">
    <text evidence="9">The sequence shown here is derived from an EMBL/GenBank/DDBJ whole genome shotgun (WGS) entry which is preliminary data.</text>
</comment>
<reference evidence="9 10" key="1">
    <citation type="submission" date="2019-05" db="EMBL/GenBank/DDBJ databases">
        <title>Dyadobacter AR-3-8 sp. nov., isolated from arctic soil.</title>
        <authorList>
            <person name="Chaudhary D.K."/>
        </authorList>
    </citation>
    <scope>NUCLEOTIDE SEQUENCE [LARGE SCALE GENOMIC DNA]</scope>
    <source>
        <strain evidence="9 10">AR-3-8</strain>
    </source>
</reference>
<dbReference type="PANTHER" id="PTHR43690">
    <property type="entry name" value="NARDILYSIN"/>
    <property type="match status" value="1"/>
</dbReference>
<comment type="similarity">
    <text evidence="1">Belongs to the peptidase M16 family.</text>
</comment>
<dbReference type="InterPro" id="IPR007863">
    <property type="entry name" value="Peptidase_M16_C"/>
</dbReference>
<dbReference type="SUPFAM" id="SSF63411">
    <property type="entry name" value="LuxS/MPP-like metallohydrolase"/>
    <property type="match status" value="2"/>
</dbReference>
<keyword evidence="10" id="KW-1185">Reference proteome</keyword>
<dbReference type="Gene3D" id="3.30.830.10">
    <property type="entry name" value="Metalloenzyme, LuxS/M16 peptidase-like"/>
    <property type="match status" value="2"/>
</dbReference>